<dbReference type="AlphaFoldDB" id="A0A6H0SJU6"/>
<dbReference type="InterPro" id="IPR015943">
    <property type="entry name" value="WD40/YVTN_repeat-like_dom_sf"/>
</dbReference>
<dbReference type="EMBL" id="CP032549">
    <property type="protein sequence ID" value="QIV86615.1"/>
    <property type="molecule type" value="Genomic_DNA"/>
</dbReference>
<name>A0A6H0SJU6_9MICC</name>
<protein>
    <submittedName>
        <fullName evidence="2">ABC transporter</fullName>
    </submittedName>
</protein>
<evidence type="ECO:0000256" key="1">
    <source>
        <dbReference type="SAM" id="SignalP"/>
    </source>
</evidence>
<evidence type="ECO:0000313" key="3">
    <source>
        <dbReference type="Proteomes" id="UP000502331"/>
    </source>
</evidence>
<feature type="chain" id="PRO_5039672409" evidence="1">
    <location>
        <begin position="20"/>
        <end position="415"/>
    </location>
</feature>
<organism evidence="2 3">
    <name type="scientific">Glutamicibacter mishrai</name>
    <dbReference type="NCBI Taxonomy" id="1775880"/>
    <lineage>
        <taxon>Bacteria</taxon>
        <taxon>Bacillati</taxon>
        <taxon>Actinomycetota</taxon>
        <taxon>Actinomycetes</taxon>
        <taxon>Micrococcales</taxon>
        <taxon>Micrococcaceae</taxon>
        <taxon>Glutamicibacter</taxon>
    </lineage>
</organism>
<evidence type="ECO:0000313" key="2">
    <source>
        <dbReference type="EMBL" id="QIV86615.1"/>
    </source>
</evidence>
<dbReference type="Proteomes" id="UP000502331">
    <property type="component" value="Chromosome"/>
</dbReference>
<dbReference type="RefSeq" id="WP_022876144.1">
    <property type="nucleotide sequence ID" value="NZ_CP032549.1"/>
</dbReference>
<proteinExistence type="predicted"/>
<sequence length="415" mass="43672">MKAKIYGLTAALVGGVLLAGCASNPVATSQQTAAEPSDHGAVEGAQEMPEAPLHLVTVDQSGKTGMLDLLGDEETGLPQLPEVENLETDGRYLFADTGSGVEVLDSGMWSWNHTDHFHYYRGTPQQVGQVSGEGAARIIGGPLSTAGSTGVYFPETGKAILLDNAELAEGRISERFTTQTTAHQGLIAPLGDGAIQSEPATGSQPARVQYLDAQGNRVEGAQTECGNPADATHTAAGLAIACDQGIVVASEKQSGGLEFSLLQYPKKTSADQRIKELNHRKSRPVVAGVAGERGAWVINTRNLTMTKVMSDQKLLKVSAVGDAKGHVVALDAQGRVLVYSTESGKVVGTTEPLLKKSLKDPRAMDSVNLVLDAQRAYVNAPAEKLVYEIDFADSARIARTLSPGTAPTWMTQVGN</sequence>
<accession>A0A6H0SJU6</accession>
<dbReference type="PROSITE" id="PS51257">
    <property type="entry name" value="PROKAR_LIPOPROTEIN"/>
    <property type="match status" value="1"/>
</dbReference>
<reference evidence="2 3" key="1">
    <citation type="submission" date="2018-09" db="EMBL/GenBank/DDBJ databases">
        <title>Glutamicibacter mishrai S5-52T (LMG 29155T = KCTC 39846T).</title>
        <authorList>
            <person name="Das S.K."/>
        </authorList>
    </citation>
    <scope>NUCLEOTIDE SEQUENCE [LARGE SCALE GENOMIC DNA]</scope>
    <source>
        <strain evidence="2 3">S5-52</strain>
    </source>
</reference>
<gene>
    <name evidence="2" type="ORF">D3791_05415</name>
</gene>
<dbReference type="Gene3D" id="2.130.10.10">
    <property type="entry name" value="YVTN repeat-like/Quinoprotein amine dehydrogenase"/>
    <property type="match status" value="1"/>
</dbReference>
<keyword evidence="3" id="KW-1185">Reference proteome</keyword>
<feature type="signal peptide" evidence="1">
    <location>
        <begin position="1"/>
        <end position="19"/>
    </location>
</feature>
<keyword evidence="1" id="KW-0732">Signal</keyword>